<protein>
    <submittedName>
        <fullName evidence="2">Uncharacterized protein</fullName>
    </submittedName>
</protein>
<reference evidence="2 3" key="1">
    <citation type="submission" date="2019-03" db="EMBL/GenBank/DDBJ databases">
        <title>Genomic Encyclopedia of Type Strains, Phase IV (KMG-IV): sequencing the most valuable type-strain genomes for metagenomic binning, comparative biology and taxonomic classification.</title>
        <authorList>
            <person name="Goeker M."/>
        </authorList>
    </citation>
    <scope>NUCLEOTIDE SEQUENCE [LARGE SCALE GENOMIC DNA]</scope>
    <source>
        <strain evidence="2 3">DSM 13587</strain>
    </source>
</reference>
<organism evidence="2 3">
    <name type="scientific">Thiobaca trueperi</name>
    <dbReference type="NCBI Taxonomy" id="127458"/>
    <lineage>
        <taxon>Bacteria</taxon>
        <taxon>Pseudomonadati</taxon>
        <taxon>Pseudomonadota</taxon>
        <taxon>Gammaproteobacteria</taxon>
        <taxon>Chromatiales</taxon>
        <taxon>Chromatiaceae</taxon>
        <taxon>Thiobaca</taxon>
    </lineage>
</organism>
<accession>A0A4R3N5X4</accession>
<comment type="caution">
    <text evidence="2">The sequence shown here is derived from an EMBL/GenBank/DDBJ whole genome shotgun (WGS) entry which is preliminary data.</text>
</comment>
<evidence type="ECO:0000256" key="1">
    <source>
        <dbReference type="SAM" id="MobiDB-lite"/>
    </source>
</evidence>
<dbReference type="AlphaFoldDB" id="A0A4R3N5X4"/>
<proteinExistence type="predicted"/>
<feature type="region of interest" description="Disordered" evidence="1">
    <location>
        <begin position="52"/>
        <end position="82"/>
    </location>
</feature>
<sequence>MNNVLDRLAIRLADVLGLDPCVMVCRLRWLLCWRPEVRSVWREMLNRVQVGQVPARAARRSASGGDQREPAALPPQASRPCS</sequence>
<gene>
    <name evidence="2" type="ORF">EDC35_101171</name>
</gene>
<keyword evidence="3" id="KW-1185">Reference proteome</keyword>
<name>A0A4R3N5X4_9GAMM</name>
<evidence type="ECO:0000313" key="3">
    <source>
        <dbReference type="Proteomes" id="UP000295717"/>
    </source>
</evidence>
<evidence type="ECO:0000313" key="2">
    <source>
        <dbReference type="EMBL" id="TCT23857.1"/>
    </source>
</evidence>
<dbReference type="Proteomes" id="UP000295717">
    <property type="component" value="Unassembled WGS sequence"/>
</dbReference>
<dbReference type="EMBL" id="SMAO01000001">
    <property type="protein sequence ID" value="TCT23857.1"/>
    <property type="molecule type" value="Genomic_DNA"/>
</dbReference>